<feature type="domain" description="F-box" evidence="1">
    <location>
        <begin position="5"/>
        <end position="51"/>
    </location>
</feature>
<evidence type="ECO:0000313" key="3">
    <source>
        <dbReference type="EMBL" id="CAF3533901.1"/>
    </source>
</evidence>
<dbReference type="InterPro" id="IPR001810">
    <property type="entry name" value="F-box_dom"/>
</dbReference>
<reference evidence="3" key="1">
    <citation type="submission" date="2021-02" db="EMBL/GenBank/DDBJ databases">
        <authorList>
            <person name="Nowell W R."/>
        </authorList>
    </citation>
    <scope>NUCLEOTIDE SEQUENCE</scope>
</reference>
<dbReference type="Pfam" id="PF00646">
    <property type="entry name" value="F-box"/>
    <property type="match status" value="1"/>
</dbReference>
<evidence type="ECO:0000313" key="2">
    <source>
        <dbReference type="EMBL" id="CAF1307498.1"/>
    </source>
</evidence>
<sequence length="370" mass="43643">MKDFLVQLDDLPDELLMYIFKKLSNNEVLYSLIGVNQRIKRIARDRIFTHHLCLLEYCRIDDSSIPLSGPVLDRFCSKILPEIGHQIETLYLERTSIRRILHVTNYPNLNNLGLCDMDDARVAISLFSDTNCLIHLFNNQISSLFISFNEKMNSFENRWSYWDIFAKIMTIFTNLRCLKFNPYLPVHHTFFSNKALKTAISSTLLELHINISDISMRDFHHILDGRFDQLRILHVNMDKIGFQSPYKPLNENRLPNLRIFSLYGFCVTCIDKFNESVAPFLRRMINLEELDLNLDVVFYQNGIDGDILKKDIMIHMARLYKFTFNIYTTKHRNQTIFPLNESIAKTFKDYSKCKEIFCIDHFEYVKLSGK</sequence>
<dbReference type="SUPFAM" id="SSF81383">
    <property type="entry name" value="F-box domain"/>
    <property type="match status" value="1"/>
</dbReference>
<dbReference type="PROSITE" id="PS50181">
    <property type="entry name" value="FBOX"/>
    <property type="match status" value="1"/>
</dbReference>
<gene>
    <name evidence="2" type="ORF">IZO911_LOCUS34412</name>
    <name evidence="3" type="ORF">KXQ929_LOCUS1819</name>
</gene>
<accession>A0A818JCG6</accession>
<organism evidence="3 4">
    <name type="scientific">Adineta steineri</name>
    <dbReference type="NCBI Taxonomy" id="433720"/>
    <lineage>
        <taxon>Eukaryota</taxon>
        <taxon>Metazoa</taxon>
        <taxon>Spiralia</taxon>
        <taxon>Gnathifera</taxon>
        <taxon>Rotifera</taxon>
        <taxon>Eurotatoria</taxon>
        <taxon>Bdelloidea</taxon>
        <taxon>Adinetida</taxon>
        <taxon>Adinetidae</taxon>
        <taxon>Adineta</taxon>
    </lineage>
</organism>
<dbReference type="EMBL" id="CAJNOE010000678">
    <property type="protein sequence ID" value="CAF1307498.1"/>
    <property type="molecule type" value="Genomic_DNA"/>
</dbReference>
<comment type="caution">
    <text evidence="3">The sequence shown here is derived from an EMBL/GenBank/DDBJ whole genome shotgun (WGS) entry which is preliminary data.</text>
</comment>
<dbReference type="Gene3D" id="3.80.10.10">
    <property type="entry name" value="Ribonuclease Inhibitor"/>
    <property type="match status" value="1"/>
</dbReference>
<dbReference type="AlphaFoldDB" id="A0A818JCG6"/>
<evidence type="ECO:0000313" key="4">
    <source>
        <dbReference type="Proteomes" id="UP000663868"/>
    </source>
</evidence>
<evidence type="ECO:0000259" key="1">
    <source>
        <dbReference type="PROSITE" id="PS50181"/>
    </source>
</evidence>
<name>A0A818JCG6_9BILA</name>
<dbReference type="InterPro" id="IPR036047">
    <property type="entry name" value="F-box-like_dom_sf"/>
</dbReference>
<protein>
    <recommendedName>
        <fullName evidence="1">F-box domain-containing protein</fullName>
    </recommendedName>
</protein>
<dbReference type="Proteomes" id="UP000663868">
    <property type="component" value="Unassembled WGS sequence"/>
</dbReference>
<dbReference type="Proteomes" id="UP000663860">
    <property type="component" value="Unassembled WGS sequence"/>
</dbReference>
<proteinExistence type="predicted"/>
<dbReference type="InterPro" id="IPR032675">
    <property type="entry name" value="LRR_dom_sf"/>
</dbReference>
<dbReference type="EMBL" id="CAJOBB010000052">
    <property type="protein sequence ID" value="CAF3533901.1"/>
    <property type="molecule type" value="Genomic_DNA"/>
</dbReference>